<accession>U5NW70</accession>
<geneLocation type="plasmid" evidence="1">
    <name>pAP13</name>
</geneLocation>
<evidence type="ECO:0000313" key="1">
    <source>
        <dbReference type="EMBL" id="AGY35353.1"/>
    </source>
</evidence>
<sequence length="133" mass="14924">MARVQASEEMLSRRVRKGIRVDLEAMDLAKGAWLWAYENRVTDAPSFGDWVNEAIARHHDADPVEGKSSSEWMSARMYWIDKDKLDLLGGNAGRVFRGAVAAAAEEIVTEARARGVEIQPLEGRLPSKVWRKS</sequence>
<dbReference type="AlphaFoldDB" id="U5NW70"/>
<proteinExistence type="predicted"/>
<dbReference type="EMBL" id="KF577590">
    <property type="protein sequence ID" value="AGY35353.1"/>
    <property type="molecule type" value="Genomic_DNA"/>
</dbReference>
<protein>
    <submittedName>
        <fullName evidence="1">Uncharacterized protein</fullName>
    </submittedName>
</protein>
<name>U5NW70_9MICO</name>
<organism evidence="1">
    <name type="scientific">Brevibacterium sp. Ap13</name>
    <dbReference type="NCBI Taxonomy" id="1406197"/>
    <lineage>
        <taxon>Bacteria</taxon>
        <taxon>Bacillati</taxon>
        <taxon>Actinomycetota</taxon>
        <taxon>Actinomycetes</taxon>
        <taxon>Micrococcales</taxon>
        <taxon>Brevibacteriaceae</taxon>
        <taxon>Brevibacterium</taxon>
    </lineage>
</organism>
<dbReference type="RefSeq" id="WP_023164790.1">
    <property type="nucleotide sequence ID" value="NC_022590.1"/>
</dbReference>
<reference evidence="1" key="1">
    <citation type="journal article" date="2013" name="Genome Announc.">
        <title>Complete Genome Sequence of pAP13, a Large Linear Plasmid of a Brevibacterium Strain Isolated from a Saline Lake at 4,200 Meters above Sea Level in Argentina.</title>
        <authorList>
            <person name="Dib J.R."/>
            <person name="Schuldes J."/>
            <person name="Thurmer A."/>
            <person name="Farias M.E."/>
            <person name="Daniel R."/>
            <person name="Meinhardt F."/>
        </authorList>
    </citation>
    <scope>NUCLEOTIDE SEQUENCE</scope>
    <source>
        <strain evidence="1">Ap13</strain>
        <plasmid evidence="1">pAP13</plasmid>
    </source>
</reference>
<gene>
    <name evidence="1" type="ORF">AP13_p00440</name>
</gene>
<keyword evidence="1" id="KW-0614">Plasmid</keyword>